<evidence type="ECO:0000256" key="1">
    <source>
        <dbReference type="SAM" id="MobiDB-lite"/>
    </source>
</evidence>
<name>A0A6V8QZ53_TRIAP</name>
<feature type="compositionally biased region" description="Acidic residues" evidence="1">
    <location>
        <begin position="649"/>
        <end position="659"/>
    </location>
</feature>
<dbReference type="AlphaFoldDB" id="A0A6V8QZ53"/>
<feature type="compositionally biased region" description="Polar residues" evidence="1">
    <location>
        <begin position="601"/>
        <end position="614"/>
    </location>
</feature>
<dbReference type="EMBL" id="BLZH01000009">
    <property type="protein sequence ID" value="GFP58041.1"/>
    <property type="molecule type" value="Genomic_DNA"/>
</dbReference>
<feature type="compositionally biased region" description="Low complexity" evidence="1">
    <location>
        <begin position="344"/>
        <end position="356"/>
    </location>
</feature>
<feature type="compositionally biased region" description="Low complexity" evidence="1">
    <location>
        <begin position="33"/>
        <end position="49"/>
    </location>
</feature>
<feature type="compositionally biased region" description="Basic and acidic residues" evidence="1">
    <location>
        <begin position="21"/>
        <end position="32"/>
    </location>
</feature>
<feature type="compositionally biased region" description="Polar residues" evidence="1">
    <location>
        <begin position="357"/>
        <end position="381"/>
    </location>
</feature>
<feature type="region of interest" description="Disordered" evidence="1">
    <location>
        <begin position="544"/>
        <end position="576"/>
    </location>
</feature>
<feature type="compositionally biased region" description="Polar residues" evidence="1">
    <location>
        <begin position="160"/>
        <end position="178"/>
    </location>
</feature>
<feature type="compositionally biased region" description="Polar residues" evidence="1">
    <location>
        <begin position="90"/>
        <end position="110"/>
    </location>
</feature>
<evidence type="ECO:0000313" key="3">
    <source>
        <dbReference type="Proteomes" id="UP000517252"/>
    </source>
</evidence>
<proteinExistence type="predicted"/>
<feature type="region of interest" description="Disordered" evidence="1">
    <location>
        <begin position="591"/>
        <end position="659"/>
    </location>
</feature>
<feature type="compositionally biased region" description="Polar residues" evidence="1">
    <location>
        <begin position="639"/>
        <end position="648"/>
    </location>
</feature>
<organism evidence="2 3">
    <name type="scientific">Trichoderma asperellum</name>
    <name type="common">Filamentous fungus</name>
    <dbReference type="NCBI Taxonomy" id="101201"/>
    <lineage>
        <taxon>Eukaryota</taxon>
        <taxon>Fungi</taxon>
        <taxon>Dikarya</taxon>
        <taxon>Ascomycota</taxon>
        <taxon>Pezizomycotina</taxon>
        <taxon>Sordariomycetes</taxon>
        <taxon>Hypocreomycetidae</taxon>
        <taxon>Hypocreales</taxon>
        <taxon>Hypocreaceae</taxon>
        <taxon>Trichoderma</taxon>
    </lineage>
</organism>
<evidence type="ECO:0000313" key="2">
    <source>
        <dbReference type="EMBL" id="GFP58041.1"/>
    </source>
</evidence>
<protein>
    <submittedName>
        <fullName evidence="2">Uncharacterized protein</fullName>
    </submittedName>
</protein>
<dbReference type="Proteomes" id="UP000517252">
    <property type="component" value="Unassembled WGS sequence"/>
</dbReference>
<comment type="caution">
    <text evidence="2">The sequence shown here is derived from an EMBL/GenBank/DDBJ whole genome shotgun (WGS) entry which is preliminary data.</text>
</comment>
<feature type="region of interest" description="Disordered" evidence="1">
    <location>
        <begin position="334"/>
        <end position="386"/>
    </location>
</feature>
<reference evidence="2 3" key="1">
    <citation type="submission" date="2020-07" db="EMBL/GenBank/DDBJ databases">
        <title>Trichoderma asperellum IC-1 whole genome shotgun sequence.</title>
        <authorList>
            <person name="Kanamasa S."/>
            <person name="Takahashi H."/>
        </authorList>
    </citation>
    <scope>NUCLEOTIDE SEQUENCE [LARGE SCALE GENOMIC DNA]</scope>
    <source>
        <strain evidence="2 3">IC-1</strain>
    </source>
</reference>
<dbReference type="OrthoDB" id="37886at2759"/>
<feature type="region of interest" description="Disordered" evidence="1">
    <location>
        <begin position="1"/>
        <end position="178"/>
    </location>
</feature>
<accession>A0A6V8QZ53</accession>
<feature type="compositionally biased region" description="Polar residues" evidence="1">
    <location>
        <begin position="52"/>
        <end position="62"/>
    </location>
</feature>
<feature type="compositionally biased region" description="Polar residues" evidence="1">
    <location>
        <begin position="125"/>
        <end position="139"/>
    </location>
</feature>
<sequence length="659" mass="70136">MAATPPPIISDLPQSPSRSSEAPHIHKAREDSASTTLAAAAQMAGLSPPATSPASRQPSIAGSNAIGRSPPATTPGASSFGGATRLSPEDASTQRFVRSVSVSTSASNGLVDNVTERSGSVPHSHYSQPQYGVSPQPSVASVPGHNHGVAIPYQRRHENQNGPQESSMPPKANQNQEPSSYTALWELMQKTDPSVVRQVVRENWQKCLTGSDYHSTFVMNATITCSSPATLSRALFDSGSKIVKTSGREIAKHFGSEDLDHVADLFGPKLSAQFQDRVVAARLETIGAQDLINALARAERLGYHVNDIVQKKPGPGGETVIPSMSAVPPMPPHRVGAPPPAMTPYQAQRPPQQPQQYGSQILKTNRMSHQAAQVSSQTPKRSTPGLPSWAVQCRICNRPCSSEDALVYRAWSQPISSHGVTPPGVTPGPAANAVHTPAWKQKAVGSSLTPSPSGNDPYAKLTPADRIKFEAEMKGVDDHYNALMKEASEKLPAGQREEELAKLKNRYNTKQSNTRKKYGIRLRERRANADVDRSWNTSAAKRARVDNGPVGPVQPVPINGQTETVQPPFPSVKESPRMRVPLSKMGGLSASSATAELVDPTASSAPANGQSTAPATRALGLGRSPHDTLRGTAGDPMQIDNNESSTGTDSDDVDIPARI</sequence>
<gene>
    <name evidence="2" type="ORF">TASIC1_0009037800</name>
</gene>